<protein>
    <submittedName>
        <fullName evidence="4">Glycosyl transferase family 4</fullName>
    </submittedName>
</protein>
<dbReference type="Pfam" id="PF13439">
    <property type="entry name" value="Glyco_transf_4"/>
    <property type="match status" value="1"/>
</dbReference>
<keyword evidence="1 4" id="KW-0808">Transferase</keyword>
<dbReference type="InterPro" id="IPR028098">
    <property type="entry name" value="Glyco_trans_4-like_N"/>
</dbReference>
<dbReference type="RefSeq" id="WP_107823988.1">
    <property type="nucleotide sequence ID" value="NZ_QAAD01000037.1"/>
</dbReference>
<evidence type="ECO:0000256" key="1">
    <source>
        <dbReference type="ARBA" id="ARBA00022679"/>
    </source>
</evidence>
<dbReference type="GO" id="GO:0016757">
    <property type="term" value="F:glycosyltransferase activity"/>
    <property type="evidence" value="ECO:0007669"/>
    <property type="project" value="InterPro"/>
</dbReference>
<evidence type="ECO:0000313" key="4">
    <source>
        <dbReference type="EMBL" id="PTN02880.1"/>
    </source>
</evidence>
<dbReference type="PANTHER" id="PTHR46401">
    <property type="entry name" value="GLYCOSYLTRANSFERASE WBBK-RELATED"/>
    <property type="match status" value="1"/>
</dbReference>
<dbReference type="CDD" id="cd03809">
    <property type="entry name" value="GT4_MtfB-like"/>
    <property type="match status" value="1"/>
</dbReference>
<dbReference type="Pfam" id="PF00534">
    <property type="entry name" value="Glycos_transf_1"/>
    <property type="match status" value="1"/>
</dbReference>
<evidence type="ECO:0000259" key="3">
    <source>
        <dbReference type="Pfam" id="PF13439"/>
    </source>
</evidence>
<dbReference type="OrthoDB" id="9801609at2"/>
<dbReference type="GO" id="GO:0009103">
    <property type="term" value="P:lipopolysaccharide biosynthetic process"/>
    <property type="evidence" value="ECO:0007669"/>
    <property type="project" value="TreeGrafter"/>
</dbReference>
<proteinExistence type="predicted"/>
<reference evidence="4 5" key="1">
    <citation type="submission" date="2018-04" db="EMBL/GenBank/DDBJ databases">
        <title>Genomic Encyclopedia of Archaeal and Bacterial Type Strains, Phase II (KMG-II): from individual species to whole genera.</title>
        <authorList>
            <person name="Goeker M."/>
        </authorList>
    </citation>
    <scope>NUCLEOTIDE SEQUENCE [LARGE SCALE GENOMIC DNA]</scope>
    <source>
        <strain evidence="4 5">DSM 28823</strain>
    </source>
</reference>
<evidence type="ECO:0000259" key="2">
    <source>
        <dbReference type="Pfam" id="PF00534"/>
    </source>
</evidence>
<dbReference type="Proteomes" id="UP000243525">
    <property type="component" value="Unassembled WGS sequence"/>
</dbReference>
<dbReference type="AlphaFoldDB" id="A0A2T5BTS7"/>
<evidence type="ECO:0000313" key="5">
    <source>
        <dbReference type="Proteomes" id="UP000243525"/>
    </source>
</evidence>
<dbReference type="EMBL" id="QAAD01000037">
    <property type="protein sequence ID" value="PTN02880.1"/>
    <property type="molecule type" value="Genomic_DNA"/>
</dbReference>
<feature type="domain" description="Glycosyl transferase family 1" evidence="2">
    <location>
        <begin position="168"/>
        <end position="328"/>
    </location>
</feature>
<name>A0A2T5BTS7_9BACT</name>
<gene>
    <name evidence="4" type="ORF">C8N47_13710</name>
</gene>
<sequence>MIFVNARFLTQKITGVQRFAIEISIRLKNSLKDEIQFVAPKNILHEEIAQKLNVSIVGKTRGHQWEQVTLPLYLKKQKSPLLLNLCNTAPINYSNNIVTVHDLAFLAHPKWFSWKFRLFYKFLIPKIIDHAKKVITVSQFSKDEIIKRLSTPENKISIVHNAVSDNLIESKKCSSKSNFILFVGSQDPRKNIQSIIQAMKYLPPEIHLKLVGGKADSFNEQLNEIPKEIRHRIHLTGYLPDKELNRLYKDANAFVYPSHYEGFGLPPLEAQALSCPVVVSDIPVFREILKDSATYCNQNDPSDIANKINLICNQTGEERNSMIEKGRRNVERFSWGESAAIIEKIITHYC</sequence>
<dbReference type="InterPro" id="IPR001296">
    <property type="entry name" value="Glyco_trans_1"/>
</dbReference>
<organism evidence="4 5">
    <name type="scientific">Mangrovibacterium marinum</name>
    <dbReference type="NCBI Taxonomy" id="1639118"/>
    <lineage>
        <taxon>Bacteria</taxon>
        <taxon>Pseudomonadati</taxon>
        <taxon>Bacteroidota</taxon>
        <taxon>Bacteroidia</taxon>
        <taxon>Marinilabiliales</taxon>
        <taxon>Prolixibacteraceae</taxon>
        <taxon>Mangrovibacterium</taxon>
    </lineage>
</organism>
<comment type="caution">
    <text evidence="4">The sequence shown here is derived from an EMBL/GenBank/DDBJ whole genome shotgun (WGS) entry which is preliminary data.</text>
</comment>
<keyword evidence="5" id="KW-1185">Reference proteome</keyword>
<dbReference type="Gene3D" id="3.40.50.2000">
    <property type="entry name" value="Glycogen Phosphorylase B"/>
    <property type="match status" value="2"/>
</dbReference>
<dbReference type="PANTHER" id="PTHR46401:SF2">
    <property type="entry name" value="GLYCOSYLTRANSFERASE WBBK-RELATED"/>
    <property type="match status" value="1"/>
</dbReference>
<accession>A0A2T5BTS7</accession>
<feature type="domain" description="Glycosyltransferase subfamily 4-like N-terminal" evidence="3">
    <location>
        <begin position="97"/>
        <end position="164"/>
    </location>
</feature>
<dbReference type="SUPFAM" id="SSF53756">
    <property type="entry name" value="UDP-Glycosyltransferase/glycogen phosphorylase"/>
    <property type="match status" value="1"/>
</dbReference>